<dbReference type="VEuPathDB" id="FungiDB:A1O9_06650"/>
<comment type="caution">
    <text evidence="3">The sequence shown here is derived from an EMBL/GenBank/DDBJ whole genome shotgun (WGS) entry which is preliminary data.</text>
</comment>
<evidence type="ECO:0000256" key="1">
    <source>
        <dbReference type="SAM" id="MobiDB-lite"/>
    </source>
</evidence>
<evidence type="ECO:0000313" key="4">
    <source>
        <dbReference type="Proteomes" id="UP000027920"/>
    </source>
</evidence>
<evidence type="ECO:0008006" key="5">
    <source>
        <dbReference type="Google" id="ProtNLM"/>
    </source>
</evidence>
<feature type="compositionally biased region" description="Polar residues" evidence="1">
    <location>
        <begin position="476"/>
        <end position="486"/>
    </location>
</feature>
<evidence type="ECO:0000256" key="2">
    <source>
        <dbReference type="SAM" id="Phobius"/>
    </source>
</evidence>
<reference evidence="3 4" key="1">
    <citation type="submission" date="2013-03" db="EMBL/GenBank/DDBJ databases">
        <title>The Genome Sequence of Exophiala aquamarina CBS 119918.</title>
        <authorList>
            <consortium name="The Broad Institute Genomics Platform"/>
            <person name="Cuomo C."/>
            <person name="de Hoog S."/>
            <person name="Gorbushina A."/>
            <person name="Walker B."/>
            <person name="Young S.K."/>
            <person name="Zeng Q."/>
            <person name="Gargeya S."/>
            <person name="Fitzgerald M."/>
            <person name="Haas B."/>
            <person name="Abouelleil A."/>
            <person name="Allen A.W."/>
            <person name="Alvarado L."/>
            <person name="Arachchi H.M."/>
            <person name="Berlin A.M."/>
            <person name="Chapman S.B."/>
            <person name="Gainer-Dewar J."/>
            <person name="Goldberg J."/>
            <person name="Griggs A."/>
            <person name="Gujja S."/>
            <person name="Hansen M."/>
            <person name="Howarth C."/>
            <person name="Imamovic A."/>
            <person name="Ireland A."/>
            <person name="Larimer J."/>
            <person name="McCowan C."/>
            <person name="Murphy C."/>
            <person name="Pearson M."/>
            <person name="Poon T.W."/>
            <person name="Priest M."/>
            <person name="Roberts A."/>
            <person name="Saif S."/>
            <person name="Shea T."/>
            <person name="Sisk P."/>
            <person name="Sykes S."/>
            <person name="Wortman J."/>
            <person name="Nusbaum C."/>
            <person name="Birren B."/>
        </authorList>
    </citation>
    <scope>NUCLEOTIDE SEQUENCE [LARGE SCALE GENOMIC DNA]</scope>
    <source>
        <strain evidence="3 4">CBS 119918</strain>
    </source>
</reference>
<keyword evidence="4" id="KW-1185">Reference proteome</keyword>
<gene>
    <name evidence="3" type="ORF">A1O9_06650</name>
</gene>
<organism evidence="3 4">
    <name type="scientific">Exophiala aquamarina CBS 119918</name>
    <dbReference type="NCBI Taxonomy" id="1182545"/>
    <lineage>
        <taxon>Eukaryota</taxon>
        <taxon>Fungi</taxon>
        <taxon>Dikarya</taxon>
        <taxon>Ascomycota</taxon>
        <taxon>Pezizomycotina</taxon>
        <taxon>Eurotiomycetes</taxon>
        <taxon>Chaetothyriomycetidae</taxon>
        <taxon>Chaetothyriales</taxon>
        <taxon>Herpotrichiellaceae</taxon>
        <taxon>Exophiala</taxon>
    </lineage>
</organism>
<feature type="region of interest" description="Disordered" evidence="1">
    <location>
        <begin position="335"/>
        <end position="404"/>
    </location>
</feature>
<dbReference type="EMBL" id="AMGV01000004">
    <property type="protein sequence ID" value="KEF58724.1"/>
    <property type="molecule type" value="Genomic_DNA"/>
</dbReference>
<keyword evidence="2" id="KW-0812">Transmembrane</keyword>
<dbReference type="Proteomes" id="UP000027920">
    <property type="component" value="Unassembled WGS sequence"/>
</dbReference>
<dbReference type="GeneID" id="25281567"/>
<feature type="region of interest" description="Disordered" evidence="1">
    <location>
        <begin position="94"/>
        <end position="145"/>
    </location>
</feature>
<feature type="transmembrane region" description="Helical" evidence="2">
    <location>
        <begin position="20"/>
        <end position="43"/>
    </location>
</feature>
<accession>A0A072PF34</accession>
<dbReference type="HOGENOM" id="CLU_032829_0_0_1"/>
<feature type="region of interest" description="Disordered" evidence="1">
    <location>
        <begin position="302"/>
        <end position="323"/>
    </location>
</feature>
<keyword evidence="2" id="KW-0472">Membrane</keyword>
<dbReference type="AlphaFoldDB" id="A0A072PF34"/>
<proteinExistence type="predicted"/>
<evidence type="ECO:0000313" key="3">
    <source>
        <dbReference type="EMBL" id="KEF58724.1"/>
    </source>
</evidence>
<dbReference type="RefSeq" id="XP_013261314.1">
    <property type="nucleotide sequence ID" value="XM_013405860.1"/>
</dbReference>
<feature type="non-terminal residue" evidence="3">
    <location>
        <position position="498"/>
    </location>
</feature>
<feature type="region of interest" description="Disordered" evidence="1">
    <location>
        <begin position="473"/>
        <end position="498"/>
    </location>
</feature>
<feature type="compositionally biased region" description="Polar residues" evidence="1">
    <location>
        <begin position="116"/>
        <end position="126"/>
    </location>
</feature>
<sequence>MPPTPFRPLLQRRSEASGKTASIVFAVIALLVVLVCLVWGFVLPRWRKKTDVSSLRRGGGIVSSGSHGDHHFPSHPAVLRGFRSKKGPALDRYNPRTESPFPSHGPLPGSAAPIPFTTTGPLSNSEYRLGSSHGLFSPTKDCPQRRLGTTISQKETLGSQGKAKSMKEVEMTAYQHNQDYVLPVPEPLVLKPRPAGRPPPLTRQLERFPMPIGTLKRKDYLLHPSKIFEGMELRASQSTVDTVGTPCPPQYQARRLNLSRDHRAGTGHRHRDDNIDCVEPGRVAGEVILDDLSERTVRLRSRSLEKKPTAASSKERSTLERAGTVTWPRTPVAEMGERFNENPKAATNGTISMRDECTPSVNPFDTPGDSSTPPTSPRYLDMSSAPSRSHFAGRQPDSENQATTTQHLGFAHIPGSAPGSHTVVPLPPTSATKRLKPGRLNLTLFSNVQSCERHTKVHSLSSFSAMLRPMMVPRSHPSQKASSIYSRDTKGVSFLGSP</sequence>
<feature type="compositionally biased region" description="Basic and acidic residues" evidence="1">
    <location>
        <begin position="302"/>
        <end position="319"/>
    </location>
</feature>
<dbReference type="OrthoDB" id="4114559at2759"/>
<keyword evidence="2" id="KW-1133">Transmembrane helix</keyword>
<feature type="compositionally biased region" description="Low complexity" evidence="1">
    <location>
        <begin position="363"/>
        <end position="373"/>
    </location>
</feature>
<name>A0A072PF34_9EURO</name>
<protein>
    <recommendedName>
        <fullName evidence="5">Transmembrane protein</fullName>
    </recommendedName>
</protein>